<name>A0ABN8VFS3_SACEU</name>
<reference evidence="1" key="1">
    <citation type="submission" date="2022-08" db="EMBL/GenBank/DDBJ databases">
        <authorList>
            <person name="Byrne P K."/>
        </authorList>
    </citation>
    <scope>NUCLEOTIDE SEQUENCE</scope>
    <source>
        <strain evidence="1">UCD650</strain>
    </source>
</reference>
<accession>A0ABN8VFS3</accession>
<protein>
    <submittedName>
        <fullName evidence="1">Uncharacterized protein</fullName>
    </submittedName>
</protein>
<proteinExistence type="predicted"/>
<dbReference type="EMBL" id="OX291503">
    <property type="protein sequence ID" value="CAI1659271.1"/>
    <property type="molecule type" value="Genomic_DNA"/>
</dbReference>
<organism evidence="1 2">
    <name type="scientific">Saccharomyces eubayanus</name>
    <name type="common">Yeast</name>
    <dbReference type="NCBI Taxonomy" id="1080349"/>
    <lineage>
        <taxon>Eukaryota</taxon>
        <taxon>Fungi</taxon>
        <taxon>Dikarya</taxon>
        <taxon>Ascomycota</taxon>
        <taxon>Saccharomycotina</taxon>
        <taxon>Saccharomycetes</taxon>
        <taxon>Saccharomycetales</taxon>
        <taxon>Saccharomycetaceae</taxon>
        <taxon>Saccharomyces</taxon>
    </lineage>
</organism>
<evidence type="ECO:0000313" key="1">
    <source>
        <dbReference type="EMBL" id="CAI1659271.1"/>
    </source>
</evidence>
<dbReference type="Proteomes" id="UP001152964">
    <property type="component" value="Chromosome 13"/>
</dbReference>
<sequence>MSLFGDFLLKKVTDGFKDEQRLKIEMTNRKDFPKCLNFNRERRMPIAQVSGEDGFLIFPSQQSYESFEYSKKKLFEMKMRSDGIGITLLQIINCNPASSKTSCDKIKTKDVLYFKIFKFILRTADEPPPYAVTKTVSSKNGLILYKVPLYEIYRDVTTKTSNYRFVGIIPTEPNSLAIANRDSCRDLDTRVNNLNLRWKVSYSSVATNDHYKLTLLTDYKLNLLDKDVVRIAKNRMLIDRSRQNGYRFVAAHYTRKFRASVFKHVSQKAHLIIGERCTDQKSFGLKKIPELTEKLACQSLLIHYIEYMNRKSQDTHRRARRRHNLMGMNSADPASPLSIMNNF</sequence>
<keyword evidence="2" id="KW-1185">Reference proteome</keyword>
<evidence type="ECO:0000313" key="2">
    <source>
        <dbReference type="Proteomes" id="UP001152964"/>
    </source>
</evidence>
<gene>
    <name evidence="1" type="primary">U6500M04490</name>
    <name evidence="1" type="ORF">SEUBUCD650_0M04490</name>
</gene>